<evidence type="ECO:0000313" key="6">
    <source>
        <dbReference type="EMBL" id="CCJ32990.1"/>
    </source>
</evidence>
<dbReference type="eggNOG" id="COG0749">
    <property type="taxonomic scope" value="Bacteria"/>
</dbReference>
<dbReference type="GO" id="GO:0006261">
    <property type="term" value="P:DNA-templated DNA replication"/>
    <property type="evidence" value="ECO:0007669"/>
    <property type="project" value="InterPro"/>
</dbReference>
<keyword evidence="7" id="KW-1185">Reference proteome</keyword>
<keyword evidence="6" id="KW-0808">Transferase</keyword>
<evidence type="ECO:0000256" key="4">
    <source>
        <dbReference type="ARBA" id="ARBA00049244"/>
    </source>
</evidence>
<accession>I7LG46</accession>
<dbReference type="Gene3D" id="1.10.150.20">
    <property type="entry name" value="5' to 3' exonuclease, C-terminal subdomain"/>
    <property type="match status" value="1"/>
</dbReference>
<dbReference type="SUPFAM" id="SSF53098">
    <property type="entry name" value="Ribonuclease H-like"/>
    <property type="match status" value="1"/>
</dbReference>
<name>I7LG46_9CLOT</name>
<dbReference type="InterPro" id="IPR036397">
    <property type="entry name" value="RNaseH_sf"/>
</dbReference>
<evidence type="ECO:0000259" key="5">
    <source>
        <dbReference type="SMART" id="SM00482"/>
    </source>
</evidence>
<dbReference type="AlphaFoldDB" id="I7LG46"/>
<dbReference type="Gene3D" id="3.30.420.10">
    <property type="entry name" value="Ribonuclease H-like superfamily/Ribonuclease H"/>
    <property type="match status" value="1"/>
</dbReference>
<evidence type="ECO:0000313" key="7">
    <source>
        <dbReference type="Proteomes" id="UP000007652"/>
    </source>
</evidence>
<comment type="caution">
    <text evidence="6">The sequence shown here is derived from an EMBL/GenBank/DDBJ whole genome shotgun (WGS) entry which is preliminary data.</text>
</comment>
<dbReference type="STRING" id="857293.CAAU_0906"/>
<dbReference type="PANTHER" id="PTHR10133:SF27">
    <property type="entry name" value="DNA POLYMERASE NU"/>
    <property type="match status" value="1"/>
</dbReference>
<comment type="similarity">
    <text evidence="1">Belongs to the DNA polymerase type-A family.</text>
</comment>
<dbReference type="EC" id="2.7.7.7" evidence="2"/>
<dbReference type="EMBL" id="CAKP01000043">
    <property type="protein sequence ID" value="CCJ32990.1"/>
    <property type="molecule type" value="Genomic_DNA"/>
</dbReference>
<dbReference type="Pfam" id="PF00476">
    <property type="entry name" value="DNA_pol_A"/>
    <property type="match status" value="1"/>
</dbReference>
<feature type="domain" description="DNA-directed DNA polymerase family A palm" evidence="5">
    <location>
        <begin position="368"/>
        <end position="613"/>
    </location>
</feature>
<dbReference type="RefSeq" id="WP_008908264.1">
    <property type="nucleotide sequence ID" value="NZ_CAKP01000043.1"/>
</dbReference>
<dbReference type="SUPFAM" id="SSF56672">
    <property type="entry name" value="DNA/RNA polymerases"/>
    <property type="match status" value="1"/>
</dbReference>
<organism evidence="6 7">
    <name type="scientific">Caloramator australicus RC3</name>
    <dbReference type="NCBI Taxonomy" id="857293"/>
    <lineage>
        <taxon>Bacteria</taxon>
        <taxon>Bacillati</taxon>
        <taxon>Bacillota</taxon>
        <taxon>Clostridia</taxon>
        <taxon>Eubacteriales</taxon>
        <taxon>Clostridiaceae</taxon>
        <taxon>Caloramator</taxon>
    </lineage>
</organism>
<dbReference type="SMART" id="SM00482">
    <property type="entry name" value="POLAc"/>
    <property type="match status" value="1"/>
</dbReference>
<reference evidence="6 7" key="1">
    <citation type="journal article" date="2011" name="J. Bacteriol.">
        <title>Draft genome sequence of Caloramator australicus strain RC3T, a thermoanaerobe from the Great Artesian Basin of Australia.</title>
        <authorList>
            <person name="Ogg C.D."/>
            <person name="Patel B.K.C."/>
        </authorList>
    </citation>
    <scope>NUCLEOTIDE SEQUENCE [LARGE SCALE GENOMIC DNA]</scope>
    <source>
        <strain evidence="6 7">RC3</strain>
    </source>
</reference>
<dbReference type="GO" id="GO:0003677">
    <property type="term" value="F:DNA binding"/>
    <property type="evidence" value="ECO:0007669"/>
    <property type="project" value="InterPro"/>
</dbReference>
<dbReference type="GO" id="GO:0006302">
    <property type="term" value="P:double-strand break repair"/>
    <property type="evidence" value="ECO:0007669"/>
    <property type="project" value="TreeGrafter"/>
</dbReference>
<evidence type="ECO:0000256" key="1">
    <source>
        <dbReference type="ARBA" id="ARBA00007705"/>
    </source>
</evidence>
<gene>
    <name evidence="6" type="ORF">CAAU_0906</name>
</gene>
<keyword evidence="6" id="KW-0548">Nucleotidyltransferase</keyword>
<dbReference type="CDD" id="cd08642">
    <property type="entry name" value="DNA_pol_A_pol_I_A"/>
    <property type="match status" value="1"/>
</dbReference>
<keyword evidence="3" id="KW-0235">DNA replication</keyword>
<dbReference type="Proteomes" id="UP000007652">
    <property type="component" value="Unassembled WGS sequence"/>
</dbReference>
<evidence type="ECO:0000256" key="2">
    <source>
        <dbReference type="ARBA" id="ARBA00012417"/>
    </source>
</evidence>
<dbReference type="PANTHER" id="PTHR10133">
    <property type="entry name" value="DNA POLYMERASE I"/>
    <property type="match status" value="1"/>
</dbReference>
<dbReference type="InterPro" id="IPR001098">
    <property type="entry name" value="DNA-dir_DNA_pol_A_palm_dom"/>
</dbReference>
<evidence type="ECO:0000256" key="3">
    <source>
        <dbReference type="ARBA" id="ARBA00022705"/>
    </source>
</evidence>
<dbReference type="OrthoDB" id="9764911at2"/>
<proteinExistence type="inferred from homology"/>
<sequence>MKYLSIDIETFGRCDLTKCGVYRYIEDEEFEVLLFAYAFDDEEVKVVDLKRGEKITEEVLNALTDENIIKTAFNANFERTCLEKYLSLKLSPNQWRCTMVHSLYLGLPTTLEDAAEVLNLENKKMKEGKSLIKYFSVPCKPSKSNGLRTRNLPEHSLEKWETFKEYCKKDVEVEREIRKRLEKYPLPDKEHTLWVLDQKINDYGVKVDTKLILNAIKCSEITKEELQKKAKDITKLDNPNSLIQLKNWLINKGIEADELSKENVEELIEKVKDEDAKEVLKLRLELSKTSVKKYEAMIRAVCRDDRIRGLLQFYGANRTGRWAGRLSQIHNFPRNNLKNIKEARELLKSGNYDILKILFDESIPDILSQLLRTAIVPSESHRFIVSDFSAIEARVIAYLADEKWVLDTFKGNGKIYEMTASRMFNVPIEKIVKGNPEYDLRQKGKVATLACGYQGGVGALKAMGALKMGLKEEELPSIVKAWRDANPNIVKFWKDVEDAAAEVLETKGSITLNKGLKIFADSSFLFIKLPSGRHLSYPKARIEGDFKITYEGIEQGTKKWSRIKTYGGRLVENIVQAVARDCLAEAMMRLDRAGYKIAFHVHDEVVLDVPLGFGSVEEVKEIMTRAIEWAEGLPLNAECFETYFYMKD</sequence>
<comment type="catalytic activity">
    <reaction evidence="4">
        <text>DNA(n) + a 2'-deoxyribonucleoside 5'-triphosphate = DNA(n+1) + diphosphate</text>
        <dbReference type="Rhea" id="RHEA:22508"/>
        <dbReference type="Rhea" id="RHEA-COMP:17339"/>
        <dbReference type="Rhea" id="RHEA-COMP:17340"/>
        <dbReference type="ChEBI" id="CHEBI:33019"/>
        <dbReference type="ChEBI" id="CHEBI:61560"/>
        <dbReference type="ChEBI" id="CHEBI:173112"/>
        <dbReference type="EC" id="2.7.7.7"/>
    </reaction>
</comment>
<dbReference type="Gene3D" id="3.30.70.370">
    <property type="match status" value="1"/>
</dbReference>
<dbReference type="InterPro" id="IPR043502">
    <property type="entry name" value="DNA/RNA_pol_sf"/>
</dbReference>
<protein>
    <recommendedName>
        <fullName evidence="2">DNA-directed DNA polymerase</fullName>
        <ecNumber evidence="2">2.7.7.7</ecNumber>
    </recommendedName>
</protein>
<dbReference type="GO" id="GO:0003887">
    <property type="term" value="F:DNA-directed DNA polymerase activity"/>
    <property type="evidence" value="ECO:0007669"/>
    <property type="project" value="UniProtKB-EC"/>
</dbReference>
<dbReference type="InterPro" id="IPR002298">
    <property type="entry name" value="DNA_polymerase_A"/>
</dbReference>
<dbReference type="InterPro" id="IPR012337">
    <property type="entry name" value="RNaseH-like_sf"/>
</dbReference>